<reference evidence="1" key="2">
    <citation type="submission" date="2013-07" db="EMBL/GenBank/DDBJ databases">
        <title>The genome of an arbuscular mycorrhizal fungus provides insights into the evolution of the oldest plant symbiosis.</title>
        <authorList>
            <consortium name="DOE Joint Genome Institute"/>
            <person name="Tisserant E."/>
            <person name="Malbreil M."/>
            <person name="Kuo A."/>
            <person name="Kohler A."/>
            <person name="Symeonidi A."/>
            <person name="Balestrini R."/>
            <person name="Charron P."/>
            <person name="Duensing N."/>
            <person name="Frei-dit-Frey N."/>
            <person name="Gianinazzi-Pearson V."/>
            <person name="Gilbert B."/>
            <person name="Handa Y."/>
            <person name="Hijri M."/>
            <person name="Kaul R."/>
            <person name="Kawaguchi M."/>
            <person name="Krajinski F."/>
            <person name="Lammers P."/>
            <person name="Lapierre D."/>
            <person name="Masclaux F.G."/>
            <person name="Murat C."/>
            <person name="Morin E."/>
            <person name="Ndikumana S."/>
            <person name="Pagni M."/>
            <person name="Petitpierre D."/>
            <person name="Requena N."/>
            <person name="Rosikiewicz P."/>
            <person name="Riley R."/>
            <person name="Saito K."/>
            <person name="San Clemente H."/>
            <person name="Shapiro H."/>
            <person name="van Tuinen D."/>
            <person name="Becard G."/>
            <person name="Bonfante P."/>
            <person name="Paszkowski U."/>
            <person name="Shachar-Hill Y."/>
            <person name="Young J.P."/>
            <person name="Sanders I.R."/>
            <person name="Henrissat B."/>
            <person name="Rensing S.A."/>
            <person name="Grigoriev I.V."/>
            <person name="Corradi N."/>
            <person name="Roux C."/>
            <person name="Martin F."/>
        </authorList>
    </citation>
    <scope>NUCLEOTIDE SEQUENCE</scope>
    <source>
        <strain evidence="1">DAOM 197198</strain>
    </source>
</reference>
<gene>
    <name evidence="2" type="ORF">GLOIN_2v1765872</name>
    <name evidence="1" type="ORF">GLOINDRAFT_25865</name>
</gene>
<dbReference type="AlphaFoldDB" id="U9U1P6"/>
<proteinExistence type="predicted"/>
<reference evidence="2 3" key="3">
    <citation type="journal article" date="2018" name="New Phytol.">
        <title>High intraspecific genome diversity in the model arbuscular mycorrhizal symbiont Rhizophagus irregularis.</title>
        <authorList>
            <person name="Chen E.C.H."/>
            <person name="Morin E."/>
            <person name="Beaudet D."/>
            <person name="Noel J."/>
            <person name="Yildirir G."/>
            <person name="Ndikumana S."/>
            <person name="Charron P."/>
            <person name="St-Onge C."/>
            <person name="Giorgi J."/>
            <person name="Kruger M."/>
            <person name="Marton T."/>
            <person name="Ropars J."/>
            <person name="Grigoriev I.V."/>
            <person name="Hainaut M."/>
            <person name="Henrissat B."/>
            <person name="Roux C."/>
            <person name="Martin F."/>
            <person name="Corradi N."/>
        </authorList>
    </citation>
    <scope>NUCLEOTIDE SEQUENCE [LARGE SCALE GENOMIC DNA]</scope>
    <source>
        <strain evidence="3">DAOM 181602 / DAOM 197198 / MUCL 43194</strain>
        <strain evidence="2">DAOM 197198</strain>
    </source>
</reference>
<organism evidence="1">
    <name type="scientific">Rhizophagus irregularis (strain DAOM 181602 / DAOM 197198 / MUCL 43194)</name>
    <name type="common">Arbuscular mycorrhizal fungus</name>
    <name type="synonym">Glomus intraradices</name>
    <dbReference type="NCBI Taxonomy" id="747089"/>
    <lineage>
        <taxon>Eukaryota</taxon>
        <taxon>Fungi</taxon>
        <taxon>Fungi incertae sedis</taxon>
        <taxon>Mucoromycota</taxon>
        <taxon>Glomeromycotina</taxon>
        <taxon>Glomeromycetes</taxon>
        <taxon>Glomerales</taxon>
        <taxon>Glomeraceae</taxon>
        <taxon>Rhizophagus</taxon>
    </lineage>
</organism>
<keyword evidence="3" id="KW-1185">Reference proteome</keyword>
<dbReference type="HOGENOM" id="CLU_2278921_0_0_1"/>
<sequence length="102" mass="12223">MYKINGIWDGIWDMGLEWDWDLGLEWDYDKWDGINGIWDGIWVGWDMGFSQSHLYGRQIYIIICLEDIILELSKIFHIEFCVENIESENSKSFHWCQKAAEI</sequence>
<dbReference type="Proteomes" id="UP000018888">
    <property type="component" value="Unassembled WGS sequence"/>
</dbReference>
<dbReference type="EMBL" id="KI283747">
    <property type="protein sequence ID" value="ESA13592.1"/>
    <property type="molecule type" value="Genomic_DNA"/>
</dbReference>
<dbReference type="EMBL" id="AUPC02000027">
    <property type="protein sequence ID" value="POG79069.1"/>
    <property type="molecule type" value="Genomic_DNA"/>
</dbReference>
<name>U9U1P6_RHIID</name>
<protein>
    <submittedName>
        <fullName evidence="1">Uncharacterized protein</fullName>
    </submittedName>
</protein>
<accession>U9U1P6</accession>
<evidence type="ECO:0000313" key="3">
    <source>
        <dbReference type="Proteomes" id="UP000018888"/>
    </source>
</evidence>
<evidence type="ECO:0000313" key="1">
    <source>
        <dbReference type="EMBL" id="ESA13592.1"/>
    </source>
</evidence>
<evidence type="ECO:0000313" key="2">
    <source>
        <dbReference type="EMBL" id="POG79069.1"/>
    </source>
</evidence>
<reference evidence="2 3" key="1">
    <citation type="journal article" date="2013" name="Proc. Natl. Acad. Sci. U.S.A.">
        <title>Genome of an arbuscular mycorrhizal fungus provides insight into the oldest plant symbiosis.</title>
        <authorList>
            <person name="Tisserant E."/>
            <person name="Malbreil M."/>
            <person name="Kuo A."/>
            <person name="Kohler A."/>
            <person name="Symeonidi A."/>
            <person name="Balestrini R."/>
            <person name="Charron P."/>
            <person name="Duensing N."/>
            <person name="Frei Dit Frey N."/>
            <person name="Gianinazzi-Pearson V."/>
            <person name="Gilbert L.B."/>
            <person name="Handa Y."/>
            <person name="Herr J.R."/>
            <person name="Hijri M."/>
            <person name="Koul R."/>
            <person name="Kawaguchi M."/>
            <person name="Krajinski F."/>
            <person name="Lammers P.J."/>
            <person name="Masclaux F.G."/>
            <person name="Murat C."/>
            <person name="Morin E."/>
            <person name="Ndikumana S."/>
            <person name="Pagni M."/>
            <person name="Petitpierre D."/>
            <person name="Requena N."/>
            <person name="Rosikiewicz P."/>
            <person name="Riley R."/>
            <person name="Saito K."/>
            <person name="San Clemente H."/>
            <person name="Shapiro H."/>
            <person name="van Tuinen D."/>
            <person name="Becard G."/>
            <person name="Bonfante P."/>
            <person name="Paszkowski U."/>
            <person name="Shachar-Hill Y.Y."/>
            <person name="Tuskan G.A."/>
            <person name="Young P.W."/>
            <person name="Sanders I.R."/>
            <person name="Henrissat B."/>
            <person name="Rensing S.A."/>
            <person name="Grigoriev I.V."/>
            <person name="Corradi N."/>
            <person name="Roux C."/>
            <person name="Martin F."/>
        </authorList>
    </citation>
    <scope>NUCLEOTIDE SEQUENCE [LARGE SCALE GENOMIC DNA]</scope>
    <source>
        <strain evidence="3">DAOM 181602 / DAOM 197198 / MUCL 43194</strain>
        <strain evidence="2">DAOM 197198</strain>
    </source>
</reference>